<evidence type="ECO:0008006" key="4">
    <source>
        <dbReference type="Google" id="ProtNLM"/>
    </source>
</evidence>
<organism evidence="2 3">
    <name type="scientific">Jiulongibacter sediminis</name>
    <dbReference type="NCBI Taxonomy" id="1605367"/>
    <lineage>
        <taxon>Bacteria</taxon>
        <taxon>Pseudomonadati</taxon>
        <taxon>Bacteroidota</taxon>
        <taxon>Cytophagia</taxon>
        <taxon>Cytophagales</taxon>
        <taxon>Leadbetterellaceae</taxon>
        <taxon>Jiulongibacter</taxon>
    </lineage>
</organism>
<reference evidence="2 3" key="1">
    <citation type="submission" date="2015-07" db="EMBL/GenBank/DDBJ databases">
        <title>The draft genome sequence of Leadbetterella sp. JN14-9.</title>
        <authorList>
            <person name="Liu Y."/>
            <person name="Du J."/>
            <person name="Shao Z."/>
        </authorList>
    </citation>
    <scope>NUCLEOTIDE SEQUENCE [LARGE SCALE GENOMIC DNA]</scope>
    <source>
        <strain evidence="2 3">JN14-9</strain>
    </source>
</reference>
<comment type="caution">
    <text evidence="2">The sequence shown here is derived from an EMBL/GenBank/DDBJ whole genome shotgun (WGS) entry which is preliminary data.</text>
</comment>
<feature type="chain" id="PRO_5006136038" description="Lipocalin-like domain-containing protein" evidence="1">
    <location>
        <begin position="23"/>
        <end position="150"/>
    </location>
</feature>
<dbReference type="AlphaFoldDB" id="A0A0P7BNY3"/>
<dbReference type="OrthoDB" id="964100at2"/>
<dbReference type="PROSITE" id="PS51257">
    <property type="entry name" value="PROKAR_LIPOPROTEIN"/>
    <property type="match status" value="1"/>
</dbReference>
<evidence type="ECO:0000256" key="1">
    <source>
        <dbReference type="SAM" id="SignalP"/>
    </source>
</evidence>
<feature type="signal peptide" evidence="1">
    <location>
        <begin position="1"/>
        <end position="22"/>
    </location>
</feature>
<keyword evidence="3" id="KW-1185">Reference proteome</keyword>
<dbReference type="EMBL" id="LGTQ01000013">
    <property type="protein sequence ID" value="KPM46991.1"/>
    <property type="molecule type" value="Genomic_DNA"/>
</dbReference>
<sequence>MMVKKFLLVLFLGVLFISCKNSGGVDPDKTALELISLNLWELQRYTDATGQPISNASLNTEALLLYAMQFEFKDDGVVRGLDKTSKNIIDKGVWSFIDNENSVNVKLTGLDYDFRIVTLKTGQMTLQAPTGNFLSGVGDQINLEFTSVNQ</sequence>
<name>A0A0P7BNY3_9BACT</name>
<dbReference type="Proteomes" id="UP000050454">
    <property type="component" value="Unassembled WGS sequence"/>
</dbReference>
<proteinExistence type="predicted"/>
<dbReference type="STRING" id="1605367.AFM12_17335"/>
<evidence type="ECO:0000313" key="3">
    <source>
        <dbReference type="Proteomes" id="UP000050454"/>
    </source>
</evidence>
<evidence type="ECO:0000313" key="2">
    <source>
        <dbReference type="EMBL" id="KPM46991.1"/>
    </source>
</evidence>
<dbReference type="RefSeq" id="WP_055150936.1">
    <property type="nucleotide sequence ID" value="NZ_JXSZ01000013.1"/>
</dbReference>
<accession>A0A0P7BNY3</accession>
<keyword evidence="1" id="KW-0732">Signal</keyword>
<protein>
    <recommendedName>
        <fullName evidence="4">Lipocalin-like domain-containing protein</fullName>
    </recommendedName>
</protein>
<gene>
    <name evidence="2" type="ORF">AFM12_17335</name>
</gene>